<dbReference type="InterPro" id="IPR006963">
    <property type="entry name" value="Mopterin_OxRdtase_4Fe-4S_dom"/>
</dbReference>
<dbReference type="PROSITE" id="PS51669">
    <property type="entry name" value="4FE4S_MOW_BIS_MGD"/>
    <property type="match status" value="1"/>
</dbReference>
<dbReference type="AlphaFoldDB" id="G7WPR0"/>
<dbReference type="InterPro" id="IPR006657">
    <property type="entry name" value="MoPterin_dinucl-bd_dom"/>
</dbReference>
<dbReference type="SUPFAM" id="SSF53706">
    <property type="entry name" value="Formate dehydrogenase/DMSO reductase, domains 1-3"/>
    <property type="match status" value="1"/>
</dbReference>
<dbReference type="GO" id="GO:0046872">
    <property type="term" value="F:metal ion binding"/>
    <property type="evidence" value="ECO:0007669"/>
    <property type="project" value="UniProtKB-KW"/>
</dbReference>
<evidence type="ECO:0000313" key="10">
    <source>
        <dbReference type="EMBL" id="AET65422.1"/>
    </source>
</evidence>
<evidence type="ECO:0000256" key="1">
    <source>
        <dbReference type="ARBA" id="ARBA00001942"/>
    </source>
</evidence>
<evidence type="ECO:0000256" key="4">
    <source>
        <dbReference type="ARBA" id="ARBA00022505"/>
    </source>
</evidence>
<dbReference type="NCBIfam" id="TIGR01591">
    <property type="entry name" value="Fdh-alpha"/>
    <property type="match status" value="1"/>
</dbReference>
<dbReference type="Gene3D" id="3.40.228.10">
    <property type="entry name" value="Dimethylsulfoxide Reductase, domain 2"/>
    <property type="match status" value="1"/>
</dbReference>
<dbReference type="GO" id="GO:0043546">
    <property type="term" value="F:molybdopterin cofactor binding"/>
    <property type="evidence" value="ECO:0007669"/>
    <property type="project" value="InterPro"/>
</dbReference>
<dbReference type="PANTHER" id="PTHR43105">
    <property type="entry name" value="RESPIRATORY NITRATE REDUCTASE"/>
    <property type="match status" value="1"/>
</dbReference>
<dbReference type="InterPro" id="IPR006656">
    <property type="entry name" value="Mopterin_OxRdtase"/>
</dbReference>
<keyword evidence="5" id="KW-0479">Metal-binding</keyword>
<dbReference type="InterPro" id="IPR050123">
    <property type="entry name" value="Prok_molybdopt-oxidoreductase"/>
</dbReference>
<dbReference type="Pfam" id="PF00384">
    <property type="entry name" value="Molybdopterin"/>
    <property type="match status" value="1"/>
</dbReference>
<dbReference type="STRING" id="1110509.Mhar_2066"/>
<gene>
    <name evidence="10" type="ordered locus">Mhar_2066</name>
</gene>
<dbReference type="SMART" id="SM00926">
    <property type="entry name" value="Molybdop_Fe4S4"/>
    <property type="match status" value="1"/>
</dbReference>
<dbReference type="GO" id="GO:0051539">
    <property type="term" value="F:4 iron, 4 sulfur cluster binding"/>
    <property type="evidence" value="ECO:0007669"/>
    <property type="project" value="UniProtKB-KW"/>
</dbReference>
<dbReference type="SUPFAM" id="SSF50692">
    <property type="entry name" value="ADC-like"/>
    <property type="match status" value="1"/>
</dbReference>
<dbReference type="InterPro" id="IPR041924">
    <property type="entry name" value="Formate_Dh-H_N"/>
</dbReference>
<dbReference type="KEGG" id="mhi:Mhar_2066"/>
<dbReference type="Gene3D" id="3.40.50.740">
    <property type="match status" value="1"/>
</dbReference>
<dbReference type="CDD" id="cd02753">
    <property type="entry name" value="MopB_Formate-Dh-H"/>
    <property type="match status" value="1"/>
</dbReference>
<comment type="cofactor">
    <cofactor evidence="1">
        <name>Mo-bis(molybdopterin guanine dinucleotide)</name>
        <dbReference type="ChEBI" id="CHEBI:60539"/>
    </cofactor>
</comment>
<name>G7WPR0_METH6</name>
<proteinExistence type="predicted"/>
<dbReference type="FunFam" id="2.40.40.20:FF:000005">
    <property type="entry name" value="Periplasmic nitrate reductase"/>
    <property type="match status" value="1"/>
</dbReference>
<evidence type="ECO:0000259" key="9">
    <source>
        <dbReference type="PROSITE" id="PS51669"/>
    </source>
</evidence>
<evidence type="ECO:0000256" key="7">
    <source>
        <dbReference type="ARBA" id="ARBA00023004"/>
    </source>
</evidence>
<keyword evidence="3" id="KW-0004">4Fe-4S</keyword>
<organism evidence="10 11">
    <name type="scientific">Methanothrix harundinacea (strain 6Ac)</name>
    <name type="common">Methanosaeta harundinacea</name>
    <dbReference type="NCBI Taxonomy" id="1110509"/>
    <lineage>
        <taxon>Archaea</taxon>
        <taxon>Methanobacteriati</taxon>
        <taxon>Methanobacteriota</taxon>
        <taxon>Stenosarchaea group</taxon>
        <taxon>Methanomicrobia</taxon>
        <taxon>Methanotrichales</taxon>
        <taxon>Methanotrichaceae</taxon>
        <taxon>Methanothrix</taxon>
    </lineage>
</organism>
<dbReference type="PANTHER" id="PTHR43105:SF10">
    <property type="entry name" value="NADH-QUINONE OXIDOREDUCTASE SUBUNIT G"/>
    <property type="match status" value="1"/>
</dbReference>
<evidence type="ECO:0000313" key="11">
    <source>
        <dbReference type="Proteomes" id="UP000005877"/>
    </source>
</evidence>
<keyword evidence="7" id="KW-0408">Iron</keyword>
<keyword evidence="4" id="KW-0500">Molybdenum</keyword>
<dbReference type="PROSITE" id="PS00490">
    <property type="entry name" value="MOLYBDOPTERIN_PROK_2"/>
    <property type="match status" value="1"/>
</dbReference>
<keyword evidence="8" id="KW-0411">Iron-sulfur</keyword>
<dbReference type="GO" id="GO:0008863">
    <property type="term" value="F:formate dehydrogenase (NAD+) activity"/>
    <property type="evidence" value="ECO:0007669"/>
    <property type="project" value="InterPro"/>
</dbReference>
<evidence type="ECO:0000256" key="3">
    <source>
        <dbReference type="ARBA" id="ARBA00022485"/>
    </source>
</evidence>
<comment type="cofactor">
    <cofactor evidence="2">
        <name>[4Fe-4S] cluster</name>
        <dbReference type="ChEBI" id="CHEBI:49883"/>
    </cofactor>
</comment>
<dbReference type="InterPro" id="IPR006478">
    <property type="entry name" value="Formate_DH_asu"/>
</dbReference>
<accession>G7WPR0</accession>
<dbReference type="InterPro" id="IPR009010">
    <property type="entry name" value="Asp_de-COase-like_dom_sf"/>
</dbReference>
<dbReference type="HOGENOM" id="CLU_000422_4_0_2"/>
<evidence type="ECO:0000256" key="6">
    <source>
        <dbReference type="ARBA" id="ARBA00023002"/>
    </source>
</evidence>
<keyword evidence="6" id="KW-0560">Oxidoreductase</keyword>
<dbReference type="Pfam" id="PF04879">
    <property type="entry name" value="Molybdop_Fe4S4"/>
    <property type="match status" value="1"/>
</dbReference>
<evidence type="ECO:0000256" key="8">
    <source>
        <dbReference type="ARBA" id="ARBA00023014"/>
    </source>
</evidence>
<dbReference type="EMBL" id="CP003117">
    <property type="protein sequence ID" value="AET65422.1"/>
    <property type="molecule type" value="Genomic_DNA"/>
</dbReference>
<dbReference type="Proteomes" id="UP000005877">
    <property type="component" value="Chromosome"/>
</dbReference>
<dbReference type="InterPro" id="IPR006655">
    <property type="entry name" value="Mopterin_OxRdtase_prok_CS"/>
</dbReference>
<reference evidence="10 11" key="1">
    <citation type="journal article" date="2012" name="PLoS ONE">
        <title>The genome characteristics and predicted function of methyl-group oxidation pathway in the obligate aceticlastic methanogens, Methanosaeta spp.</title>
        <authorList>
            <person name="Zhu J."/>
            <person name="Zheng H."/>
            <person name="Ai G."/>
            <person name="Zhang G."/>
            <person name="Liu D."/>
            <person name="Liu X."/>
            <person name="Dong X."/>
        </authorList>
    </citation>
    <scope>NUCLEOTIDE SEQUENCE [LARGE SCALE GENOMIC DNA]</scope>
    <source>
        <strain evidence="10 11">6Ac</strain>
    </source>
</reference>
<dbReference type="Gene3D" id="2.40.40.20">
    <property type="match status" value="1"/>
</dbReference>
<dbReference type="GO" id="GO:0022904">
    <property type="term" value="P:respiratory electron transport chain"/>
    <property type="evidence" value="ECO:0007669"/>
    <property type="project" value="TreeGrafter"/>
</dbReference>
<feature type="domain" description="4Fe-4S Mo/W bis-MGD-type" evidence="9">
    <location>
        <begin position="1"/>
        <end position="57"/>
    </location>
</feature>
<evidence type="ECO:0000256" key="2">
    <source>
        <dbReference type="ARBA" id="ARBA00001966"/>
    </source>
</evidence>
<protein>
    <submittedName>
        <fullName evidence="10">Formate dehydrogenase, alpha subunit</fullName>
    </submittedName>
</protein>
<dbReference type="GO" id="GO:0003954">
    <property type="term" value="F:NADH dehydrogenase activity"/>
    <property type="evidence" value="ECO:0007669"/>
    <property type="project" value="TreeGrafter"/>
</dbReference>
<dbReference type="PATRIC" id="fig|1110509.7.peg.2295"/>
<dbReference type="Pfam" id="PF01568">
    <property type="entry name" value="Molydop_binding"/>
    <property type="match status" value="1"/>
</dbReference>
<dbReference type="GO" id="GO:0015942">
    <property type="term" value="P:formate metabolic process"/>
    <property type="evidence" value="ECO:0007669"/>
    <property type="project" value="InterPro"/>
</dbReference>
<evidence type="ECO:0000256" key="5">
    <source>
        <dbReference type="ARBA" id="ARBA00022723"/>
    </source>
</evidence>
<keyword evidence="11" id="KW-1185">Reference proteome</keyword>
<dbReference type="Gene3D" id="2.20.25.90">
    <property type="entry name" value="ADC-like domains"/>
    <property type="match status" value="1"/>
</dbReference>
<dbReference type="GO" id="GO:0016020">
    <property type="term" value="C:membrane"/>
    <property type="evidence" value="ECO:0007669"/>
    <property type="project" value="TreeGrafter"/>
</dbReference>
<sequence>MEMIATTCVYCGCGCGLFIHVEDGRAVGVSPNPAHPISRGRLCVKGWLAADFVHHPDRLRAPLIRRGGRMVRSSWEEALTATAERLKEIREEAGPGAVGVLTSAKGTNEENYLFAKLARAGLRTNNVDHVARLCHAPSVAGLGAALGSGAMTNPIRGLLSSDAILVTGSNTTEQHPLVAATILEAQSRGAALIVADPRRTQIASLADHRLAPRLGTDVAWINGLLNLILEGGLADEEFIRERTAGFDALKDSVSKYTPEVVEKISGIPPRDLEAAAAAFGEAPRAAVVYAMGTTQHSNGTENVLALANLVLATGNLGREGTGICPLRGHQNVQGACDMGALPNVYSGYQKVEDPAARGRMEAAWGTDLPPAPGLTAVEMMEAAKEGRLKGLFISGENPMMSYPDRGLVGRALESLEFLAVAEIFPTETTALADVVLPAASFAEKDGTFTSTERRVQRVRRAVPPPGEARPEVEVAAALLRRLGVPAEYASPEEVMAEIASVTPSYGGISYPRLGTAGLSWPCPDPDHPGTEILHKESFPIGRARFFPVDLLAAGSDPEYPLLLTTGRSLFHFHTGSMTRRTPLLDRELPKPAVEMNPEDAAALGVRSGGGVVVESASGSLEVEARTTDSVPPGTVFFPFHFAEAPANLLTAADLDPRSKIPEFKRTPVRIRRLEG</sequence>
<dbReference type="OrthoDB" id="23466at2157"/>